<keyword evidence="3 6" id="KW-0812">Transmembrane</keyword>
<dbReference type="PANTHER" id="PTHR30619">
    <property type="entry name" value="DNA INTERNALIZATION/COMPETENCE PROTEIN COMEC/REC2"/>
    <property type="match status" value="1"/>
</dbReference>
<gene>
    <name evidence="8" type="ORF">CQA63_01950</name>
</gene>
<dbReference type="Pfam" id="PF03772">
    <property type="entry name" value="Competence"/>
    <property type="match status" value="1"/>
</dbReference>
<dbReference type="NCBIfam" id="TIGR00360">
    <property type="entry name" value="ComEC_N-term"/>
    <property type="match status" value="1"/>
</dbReference>
<accession>A0A3D8I751</accession>
<comment type="subcellular location">
    <subcellularLocation>
        <location evidence="1">Cell membrane</location>
        <topology evidence="1">Multi-pass membrane protein</topology>
    </subcellularLocation>
</comment>
<keyword evidence="2" id="KW-1003">Cell membrane</keyword>
<dbReference type="OrthoDB" id="5372341at2"/>
<dbReference type="PANTHER" id="PTHR30619:SF7">
    <property type="entry name" value="BETA-LACTAMASE DOMAIN PROTEIN"/>
    <property type="match status" value="1"/>
</dbReference>
<dbReference type="InterPro" id="IPR052159">
    <property type="entry name" value="Competence_DNA_uptake"/>
</dbReference>
<feature type="transmembrane region" description="Helical" evidence="6">
    <location>
        <begin position="370"/>
        <end position="387"/>
    </location>
</feature>
<organism evidence="8 9">
    <name type="scientific">Helicobacter marmotae</name>
    <dbReference type="NCBI Taxonomy" id="152490"/>
    <lineage>
        <taxon>Bacteria</taxon>
        <taxon>Pseudomonadati</taxon>
        <taxon>Campylobacterota</taxon>
        <taxon>Epsilonproteobacteria</taxon>
        <taxon>Campylobacterales</taxon>
        <taxon>Helicobacteraceae</taxon>
        <taxon>Helicobacter</taxon>
    </lineage>
</organism>
<evidence type="ECO:0000256" key="5">
    <source>
        <dbReference type="ARBA" id="ARBA00023136"/>
    </source>
</evidence>
<evidence type="ECO:0000313" key="8">
    <source>
        <dbReference type="EMBL" id="RDU60826.1"/>
    </source>
</evidence>
<feature type="transmembrane region" description="Helical" evidence="6">
    <location>
        <begin position="330"/>
        <end position="350"/>
    </location>
</feature>
<proteinExistence type="predicted"/>
<feature type="transmembrane region" description="Helical" evidence="6">
    <location>
        <begin position="392"/>
        <end position="411"/>
    </location>
</feature>
<dbReference type="InterPro" id="IPR004477">
    <property type="entry name" value="ComEC_N"/>
</dbReference>
<feature type="transmembrane region" description="Helical" evidence="6">
    <location>
        <begin position="194"/>
        <end position="212"/>
    </location>
</feature>
<feature type="transmembrane region" description="Helical" evidence="6">
    <location>
        <begin position="297"/>
        <end position="318"/>
    </location>
</feature>
<evidence type="ECO:0000259" key="7">
    <source>
        <dbReference type="Pfam" id="PF03772"/>
    </source>
</evidence>
<evidence type="ECO:0000256" key="6">
    <source>
        <dbReference type="SAM" id="Phobius"/>
    </source>
</evidence>
<evidence type="ECO:0000256" key="3">
    <source>
        <dbReference type="ARBA" id="ARBA00022692"/>
    </source>
</evidence>
<sequence>MIFICICVLVLVWSLFEEYRRYAAYSTPEGTQEIYAQVIAQYMKEKNGTSYYVFKLKGENGEVFYSTSKEDIKDITYRFVRIYGKRGDCSFVEYLRSCFFITYYMSLQAKRDYRDTLRRHIEDQHHNPLIASLYKTLFIADFLPKVWRDLSNKLGIAHLIAISGFHLGVLSFVIGGCLNLIYKIFHTSLSYRNKYFDIALCVLICLFIYLLILDFSPSFLRAFVMAVCGFCVVYSGIKLISFKLLFVVVCLCLALFPRLIFSIGFFLSVGGVFFIYLFMSHIHIAQGFWHKFLYIPFLFNALIFIDMLPFVHWFFPYFTPLCVLSVPLSLLFVVFFPFMLIAHICGFGFVCDEFLSWALTLRLEAIEFYTPWWFMGIFTLCALAGIYSKKLYFVLQVLGVGFFAYMVFRYFNLS</sequence>
<reference evidence="8 9" key="1">
    <citation type="submission" date="2018-04" db="EMBL/GenBank/DDBJ databases">
        <title>Novel Campyloabacter and Helicobacter Species and Strains.</title>
        <authorList>
            <person name="Mannion A.J."/>
            <person name="Shen Z."/>
            <person name="Fox J.G."/>
        </authorList>
    </citation>
    <scope>NUCLEOTIDE SEQUENCE [LARGE SCALE GENOMIC DNA]</scope>
    <source>
        <strain evidence="8 9">MIT 98-6070</strain>
    </source>
</reference>
<keyword evidence="5 6" id="KW-0472">Membrane</keyword>
<keyword evidence="9" id="KW-1185">Reference proteome</keyword>
<dbReference type="Proteomes" id="UP000256599">
    <property type="component" value="Unassembled WGS sequence"/>
</dbReference>
<dbReference type="GO" id="GO:0005886">
    <property type="term" value="C:plasma membrane"/>
    <property type="evidence" value="ECO:0007669"/>
    <property type="project" value="UniProtKB-SubCell"/>
</dbReference>
<feature type="domain" description="ComEC/Rec2-related protein" evidence="7">
    <location>
        <begin position="143"/>
        <end position="408"/>
    </location>
</feature>
<evidence type="ECO:0000256" key="2">
    <source>
        <dbReference type="ARBA" id="ARBA00022475"/>
    </source>
</evidence>
<name>A0A3D8I751_9HELI</name>
<dbReference type="AlphaFoldDB" id="A0A3D8I751"/>
<evidence type="ECO:0000256" key="1">
    <source>
        <dbReference type="ARBA" id="ARBA00004651"/>
    </source>
</evidence>
<keyword evidence="4 6" id="KW-1133">Transmembrane helix</keyword>
<comment type="caution">
    <text evidence="8">The sequence shown here is derived from an EMBL/GenBank/DDBJ whole genome shotgun (WGS) entry which is preliminary data.</text>
</comment>
<dbReference type="EMBL" id="NXLR01000002">
    <property type="protein sequence ID" value="RDU60826.1"/>
    <property type="molecule type" value="Genomic_DNA"/>
</dbReference>
<evidence type="ECO:0000256" key="4">
    <source>
        <dbReference type="ARBA" id="ARBA00022989"/>
    </source>
</evidence>
<feature type="transmembrane region" description="Helical" evidence="6">
    <location>
        <begin position="156"/>
        <end position="182"/>
    </location>
</feature>
<feature type="transmembrane region" description="Helical" evidence="6">
    <location>
        <begin position="244"/>
        <end position="277"/>
    </location>
</feature>
<protein>
    <submittedName>
        <fullName evidence="8">ComEC/Rec2 family competence protein</fullName>
    </submittedName>
</protein>
<evidence type="ECO:0000313" key="9">
    <source>
        <dbReference type="Proteomes" id="UP000256599"/>
    </source>
</evidence>
<feature type="transmembrane region" description="Helical" evidence="6">
    <location>
        <begin position="218"/>
        <end position="237"/>
    </location>
</feature>